<dbReference type="InterPro" id="IPR010628">
    <property type="entry name" value="EutB"/>
</dbReference>
<sequence length="56" mass="6373">TSFHDALYARRLLGLQHAPEFADWLTKMQIIDRHGALRLTDARHPLLSVLPQGEPV</sequence>
<dbReference type="GO" id="GO:0006520">
    <property type="term" value="P:amino acid metabolic process"/>
    <property type="evidence" value="ECO:0007669"/>
    <property type="project" value="InterPro"/>
</dbReference>
<dbReference type="Gene3D" id="3.20.20.70">
    <property type="entry name" value="Aldolase class I"/>
    <property type="match status" value="1"/>
</dbReference>
<gene>
    <name evidence="1" type="ORF">CWN50_38205</name>
</gene>
<accession>A0A2J4P3Z1</accession>
<dbReference type="Proteomes" id="UP000234505">
    <property type="component" value="Unassembled WGS sequence"/>
</dbReference>
<dbReference type="AlphaFoldDB" id="A0A2J4P3Z1"/>
<name>A0A2J4P3Z1_9ENTR</name>
<evidence type="ECO:0000313" key="1">
    <source>
        <dbReference type="EMBL" id="PLL09110.1"/>
    </source>
</evidence>
<comment type="caution">
    <text evidence="1">The sequence shown here is derived from an EMBL/GenBank/DDBJ whole genome shotgun (WGS) entry which is preliminary data.</text>
</comment>
<dbReference type="EMBL" id="PIDS01002606">
    <property type="protein sequence ID" value="PLL09110.1"/>
    <property type="molecule type" value="Genomic_DNA"/>
</dbReference>
<reference evidence="1 2" key="1">
    <citation type="submission" date="2017-11" db="EMBL/GenBank/DDBJ databases">
        <authorList>
            <person name="Han C.G."/>
        </authorList>
    </citation>
    <scope>NUCLEOTIDE SEQUENCE [LARGE SCALE GENOMIC DNA]</scope>
    <source>
        <strain evidence="1 2">A11</strain>
    </source>
</reference>
<reference evidence="1 2" key="2">
    <citation type="submission" date="2018-01" db="EMBL/GenBank/DDBJ databases">
        <title>Genomic study of Klebsiella pneumoniae.</title>
        <authorList>
            <person name="Yang Y."/>
            <person name="Bicalho R."/>
        </authorList>
    </citation>
    <scope>NUCLEOTIDE SEQUENCE [LARGE SCALE GENOMIC DNA]</scope>
    <source>
        <strain evidence="1 2">A11</strain>
    </source>
</reference>
<evidence type="ECO:0000313" key="2">
    <source>
        <dbReference type="Proteomes" id="UP000234505"/>
    </source>
</evidence>
<organism evidence="1 2">
    <name type="scientific">Klebsiella michiganensis</name>
    <dbReference type="NCBI Taxonomy" id="1134687"/>
    <lineage>
        <taxon>Bacteria</taxon>
        <taxon>Pseudomonadati</taxon>
        <taxon>Pseudomonadota</taxon>
        <taxon>Gammaproteobacteria</taxon>
        <taxon>Enterobacterales</taxon>
        <taxon>Enterobacteriaceae</taxon>
        <taxon>Klebsiella/Raoultella group</taxon>
        <taxon>Klebsiella</taxon>
    </lineage>
</organism>
<feature type="non-terminal residue" evidence="1">
    <location>
        <position position="1"/>
    </location>
</feature>
<dbReference type="InterPro" id="IPR013785">
    <property type="entry name" value="Aldolase_TIM"/>
</dbReference>
<dbReference type="Pfam" id="PF06751">
    <property type="entry name" value="EutB"/>
    <property type="match status" value="1"/>
</dbReference>
<proteinExistence type="predicted"/>
<keyword evidence="1" id="KW-0456">Lyase</keyword>
<dbReference type="GO" id="GO:0008851">
    <property type="term" value="F:ethanolamine ammonia-lyase activity"/>
    <property type="evidence" value="ECO:0007669"/>
    <property type="project" value="InterPro"/>
</dbReference>
<protein>
    <submittedName>
        <fullName evidence="1">Ethanolamine ammonia lyase large subunit</fullName>
    </submittedName>
</protein>